<reference evidence="2" key="1">
    <citation type="submission" date="2023-04" db="EMBL/GenBank/DDBJ databases">
        <authorList>
            <person name="Vijverberg K."/>
            <person name="Xiong W."/>
            <person name="Schranz E."/>
        </authorList>
    </citation>
    <scope>NUCLEOTIDE SEQUENCE</scope>
</reference>
<name>A0AA36EFS5_LACSI</name>
<evidence type="ECO:0000313" key="3">
    <source>
        <dbReference type="Proteomes" id="UP001177003"/>
    </source>
</evidence>
<organism evidence="2 3">
    <name type="scientific">Lactuca saligna</name>
    <name type="common">Willowleaf lettuce</name>
    <dbReference type="NCBI Taxonomy" id="75948"/>
    <lineage>
        <taxon>Eukaryota</taxon>
        <taxon>Viridiplantae</taxon>
        <taxon>Streptophyta</taxon>
        <taxon>Embryophyta</taxon>
        <taxon>Tracheophyta</taxon>
        <taxon>Spermatophyta</taxon>
        <taxon>Magnoliopsida</taxon>
        <taxon>eudicotyledons</taxon>
        <taxon>Gunneridae</taxon>
        <taxon>Pentapetalae</taxon>
        <taxon>asterids</taxon>
        <taxon>campanulids</taxon>
        <taxon>Asterales</taxon>
        <taxon>Asteraceae</taxon>
        <taxon>Cichorioideae</taxon>
        <taxon>Cichorieae</taxon>
        <taxon>Lactucinae</taxon>
        <taxon>Lactuca</taxon>
    </lineage>
</organism>
<accession>A0AA36EFS5</accession>
<evidence type="ECO:0000256" key="1">
    <source>
        <dbReference type="SAM" id="MobiDB-lite"/>
    </source>
</evidence>
<dbReference type="PANTHER" id="PTHR34570">
    <property type="entry name" value="OS03G0593100 PROTEIN"/>
    <property type="match status" value="1"/>
</dbReference>
<sequence>MGRQGGKLMAAGGGGGGGGASSIALLQERFRQLERMREKREEMEVLKLFPEGQGQSQSQSQTNRYEPPPVRSSVHPRVCFQDSLSLGLNIYTKQTEPQKPAKKQPFIEFLSSKHEVDTSLHL</sequence>
<feature type="region of interest" description="Disordered" evidence="1">
    <location>
        <begin position="47"/>
        <end position="74"/>
    </location>
</feature>
<feature type="compositionally biased region" description="Low complexity" evidence="1">
    <location>
        <begin position="47"/>
        <end position="61"/>
    </location>
</feature>
<keyword evidence="3" id="KW-1185">Reference proteome</keyword>
<dbReference type="EMBL" id="OX465083">
    <property type="protein sequence ID" value="CAI9294881.1"/>
    <property type="molecule type" value="Genomic_DNA"/>
</dbReference>
<gene>
    <name evidence="2" type="ORF">LSALG_LOCUS33840</name>
</gene>
<proteinExistence type="predicted"/>
<dbReference type="Proteomes" id="UP001177003">
    <property type="component" value="Chromosome 7"/>
</dbReference>
<dbReference type="PANTHER" id="PTHR34570:SF19">
    <property type="match status" value="1"/>
</dbReference>
<evidence type="ECO:0000313" key="2">
    <source>
        <dbReference type="EMBL" id="CAI9294881.1"/>
    </source>
</evidence>
<dbReference type="AlphaFoldDB" id="A0AA36EFS5"/>
<protein>
    <submittedName>
        <fullName evidence="2">Uncharacterized protein</fullName>
    </submittedName>
</protein>